<dbReference type="PANTHER" id="PTHR33990:SF1">
    <property type="entry name" value="PROTEIN YJDN"/>
    <property type="match status" value="1"/>
</dbReference>
<dbReference type="Gene3D" id="3.10.180.10">
    <property type="entry name" value="2,3-Dihydroxybiphenyl 1,2-Dioxygenase, domain 1"/>
    <property type="match status" value="1"/>
</dbReference>
<dbReference type="EMBL" id="CP159289">
    <property type="protein sequence ID" value="XCH23757.1"/>
    <property type="molecule type" value="Genomic_DNA"/>
</dbReference>
<protein>
    <submittedName>
        <fullName evidence="2">VOC family protein</fullName>
    </submittedName>
</protein>
<dbReference type="CDD" id="cd06588">
    <property type="entry name" value="PhnB_like"/>
    <property type="match status" value="1"/>
</dbReference>
<dbReference type="Pfam" id="PF06983">
    <property type="entry name" value="3-dmu-9_3-mt"/>
    <property type="match status" value="1"/>
</dbReference>
<dbReference type="AlphaFoldDB" id="A0AAU8FJL0"/>
<accession>A0AAU8FJL0</accession>
<dbReference type="RefSeq" id="WP_353719081.1">
    <property type="nucleotide sequence ID" value="NZ_CP159289.1"/>
</dbReference>
<evidence type="ECO:0000259" key="1">
    <source>
        <dbReference type="Pfam" id="PF06983"/>
    </source>
</evidence>
<dbReference type="InterPro" id="IPR028973">
    <property type="entry name" value="PhnB-like"/>
</dbReference>
<organism evidence="2">
    <name type="scientific">Dyadobacter sp. 676</name>
    <dbReference type="NCBI Taxonomy" id="3088362"/>
    <lineage>
        <taxon>Bacteria</taxon>
        <taxon>Pseudomonadati</taxon>
        <taxon>Bacteroidota</taxon>
        <taxon>Cytophagia</taxon>
        <taxon>Cytophagales</taxon>
        <taxon>Spirosomataceae</taxon>
        <taxon>Dyadobacter</taxon>
    </lineage>
</organism>
<proteinExistence type="predicted"/>
<name>A0AAU8FJL0_9BACT</name>
<evidence type="ECO:0000313" key="2">
    <source>
        <dbReference type="EMBL" id="XCH23757.1"/>
    </source>
</evidence>
<sequence length="149" mass="16338">MATVNIYLNFNGNCEEAFNFYKSVFGGEFPYVGRFGEMPPGEGGKGVTEEEANRIMHISLPISKETILMGSDTGGEWAANYQPGNNFSISVNAESRAEADKLFTGLSEGGQVTMPLADMFWGAYFGMLTDRFGINWMVNYDDPSKTGPN</sequence>
<dbReference type="PANTHER" id="PTHR33990">
    <property type="entry name" value="PROTEIN YJDN-RELATED"/>
    <property type="match status" value="1"/>
</dbReference>
<dbReference type="InterPro" id="IPR029068">
    <property type="entry name" value="Glyas_Bleomycin-R_OHBP_Dase"/>
</dbReference>
<dbReference type="SUPFAM" id="SSF54593">
    <property type="entry name" value="Glyoxalase/Bleomycin resistance protein/Dihydroxybiphenyl dioxygenase"/>
    <property type="match status" value="1"/>
</dbReference>
<gene>
    <name evidence="2" type="ORF">ABV298_26155</name>
</gene>
<reference evidence="2" key="1">
    <citation type="submission" date="2024-06" db="EMBL/GenBank/DDBJ databases">
        <title>Sequencing and assembly of the genome of Dyadobacter sp. strain 676, a symbiont of Cyamopsis tetragonoloba.</title>
        <authorList>
            <person name="Guro P."/>
            <person name="Sazanova A."/>
            <person name="Kuznetsova I."/>
            <person name="Belimov A."/>
            <person name="Safronova V."/>
        </authorList>
    </citation>
    <scope>NUCLEOTIDE SEQUENCE</scope>
    <source>
        <strain evidence="2">676</strain>
    </source>
</reference>
<feature type="domain" description="PhnB-like" evidence="1">
    <location>
        <begin position="5"/>
        <end position="138"/>
    </location>
</feature>